<organism evidence="2 3">
    <name type="scientific">Sparassis crispa</name>
    <dbReference type="NCBI Taxonomy" id="139825"/>
    <lineage>
        <taxon>Eukaryota</taxon>
        <taxon>Fungi</taxon>
        <taxon>Dikarya</taxon>
        <taxon>Basidiomycota</taxon>
        <taxon>Agaricomycotina</taxon>
        <taxon>Agaricomycetes</taxon>
        <taxon>Polyporales</taxon>
        <taxon>Sparassidaceae</taxon>
        <taxon>Sparassis</taxon>
    </lineage>
</organism>
<keyword evidence="3" id="KW-1185">Reference proteome</keyword>
<evidence type="ECO:0000256" key="1">
    <source>
        <dbReference type="SAM" id="MobiDB-lite"/>
    </source>
</evidence>
<sequence length="153" mass="16175">MSSPVSCTGLEEALEEHVSSYNLEDDVTGEAEAHDPLPWSVIKLVPLEEAEDESEQSVGNGGTSPFNGGTASHGTTATNGSVAGWNGDRPVNSPGWSAVLDAASRGVSDGTDKEYCQYFLFTHSSDLHQETYTSACQHKAPKEGIGCTHSLVF</sequence>
<protein>
    <submittedName>
        <fullName evidence="2">Uncharacterized protein</fullName>
    </submittedName>
</protein>
<dbReference type="RefSeq" id="XP_027618434.1">
    <property type="nucleotide sequence ID" value="XM_027762633.1"/>
</dbReference>
<feature type="region of interest" description="Disordered" evidence="1">
    <location>
        <begin position="47"/>
        <end position="97"/>
    </location>
</feature>
<dbReference type="InParanoid" id="A0A401GZD1"/>
<dbReference type="Proteomes" id="UP000287166">
    <property type="component" value="Unassembled WGS sequence"/>
</dbReference>
<accession>A0A401GZD1</accession>
<proteinExistence type="predicted"/>
<name>A0A401GZD1_9APHY</name>
<gene>
    <name evidence="2" type="ORF">SCP_1101980</name>
</gene>
<comment type="caution">
    <text evidence="2">The sequence shown here is derived from an EMBL/GenBank/DDBJ whole genome shotgun (WGS) entry which is preliminary data.</text>
</comment>
<feature type="compositionally biased region" description="Polar residues" evidence="1">
    <location>
        <begin position="63"/>
        <end position="81"/>
    </location>
</feature>
<dbReference type="AlphaFoldDB" id="A0A401GZD1"/>
<evidence type="ECO:0000313" key="3">
    <source>
        <dbReference type="Proteomes" id="UP000287166"/>
    </source>
</evidence>
<reference evidence="2 3" key="1">
    <citation type="journal article" date="2018" name="Sci. Rep.">
        <title>Genome sequence of the cauliflower mushroom Sparassis crispa (Hanabiratake) and its association with beneficial usage.</title>
        <authorList>
            <person name="Kiyama R."/>
            <person name="Furutani Y."/>
            <person name="Kawaguchi K."/>
            <person name="Nakanishi T."/>
        </authorList>
    </citation>
    <scope>NUCLEOTIDE SEQUENCE [LARGE SCALE GENOMIC DNA]</scope>
</reference>
<dbReference type="GeneID" id="38784438"/>
<evidence type="ECO:0000313" key="2">
    <source>
        <dbReference type="EMBL" id="GBE87521.1"/>
    </source>
</evidence>
<dbReference type="EMBL" id="BFAD01000011">
    <property type="protein sequence ID" value="GBE87521.1"/>
    <property type="molecule type" value="Genomic_DNA"/>
</dbReference>